<reference evidence="6" key="1">
    <citation type="submission" date="2022-01" db="EMBL/GenBank/DDBJ databases">
        <authorList>
            <person name="King R."/>
        </authorList>
    </citation>
    <scope>NUCLEOTIDE SEQUENCE</scope>
</reference>
<evidence type="ECO:0000256" key="3">
    <source>
        <dbReference type="ARBA" id="ARBA00022679"/>
    </source>
</evidence>
<dbReference type="OrthoDB" id="5835829at2759"/>
<name>A0A9N9TRF0_PHYSR</name>
<sequence length="518" mass="58834">MRFQCICLFTSTLIGFVCGYKILIVSPLPSQSHYILCRGLAAGLVNAGHDVTFITPFNNNPPKGNGSFKYVAIGNCMEEFFKVGEKERNYFEIEKSSPLMNLPLMNVFGGVCMKQAFENENVKNLLRSNEKFDAVIMESLYTDGLAAFACHYNAPLIALNPVGSAQWINDPVGNPTPPSYVPSIFFGFSDRMDFWQRSQNYLYSIISSLGHKLYTYPSQSELVRKHFPNCPSVDEMQRNAALILSNSHESTNYATTRVPNIIDIGGFHVNPSTEKLPNELQKIMDSAKDGVIYFSLGSHVKPSHMPLEMKKAMIKVLGSLKQTILWKWDDDKFPDGAPSNIIVRKWFPQQQILAHPNVKLFITHGGLLSLTEAIHLGVPMLALPVIGDQKLNAIRAELLGVGKRLFFADLTEESFRSALNELLTNSKYNENVKYRSKLYHDRPVKPLDLAMYWIEYVIRHKGAPHLRVFGRELPWYTYYCVDVIVFWSTIISITLFIIFKLFKRICCSIRKDKKIKSS</sequence>
<keyword evidence="7" id="KW-1185">Reference proteome</keyword>
<evidence type="ECO:0000256" key="2">
    <source>
        <dbReference type="ARBA" id="ARBA00022676"/>
    </source>
</evidence>
<dbReference type="PANTHER" id="PTHR48043">
    <property type="entry name" value="EG:EG0003.4 PROTEIN-RELATED"/>
    <property type="match status" value="1"/>
</dbReference>
<dbReference type="Gene3D" id="3.40.50.2000">
    <property type="entry name" value="Glycogen Phosphorylase B"/>
    <property type="match status" value="2"/>
</dbReference>
<dbReference type="EC" id="2.4.1.17" evidence="5"/>
<dbReference type="InterPro" id="IPR035595">
    <property type="entry name" value="UDP_glycos_trans_CS"/>
</dbReference>
<proteinExistence type="inferred from homology"/>
<dbReference type="CDD" id="cd03784">
    <property type="entry name" value="GT1_Gtf-like"/>
    <property type="match status" value="1"/>
</dbReference>
<comment type="catalytic activity">
    <reaction evidence="5">
        <text>glucuronate acceptor + UDP-alpha-D-glucuronate = acceptor beta-D-glucuronoside + UDP + H(+)</text>
        <dbReference type="Rhea" id="RHEA:21032"/>
        <dbReference type="ChEBI" id="CHEBI:15378"/>
        <dbReference type="ChEBI" id="CHEBI:58052"/>
        <dbReference type="ChEBI" id="CHEBI:58223"/>
        <dbReference type="ChEBI" id="CHEBI:132367"/>
        <dbReference type="ChEBI" id="CHEBI:132368"/>
        <dbReference type="EC" id="2.4.1.17"/>
    </reaction>
</comment>
<feature type="transmembrane region" description="Helical" evidence="5">
    <location>
        <begin position="475"/>
        <end position="502"/>
    </location>
</feature>
<evidence type="ECO:0000256" key="5">
    <source>
        <dbReference type="RuleBase" id="RU362059"/>
    </source>
</evidence>
<dbReference type="FunFam" id="3.40.50.2000:FF:000050">
    <property type="entry name" value="UDP-glucuronosyltransferase"/>
    <property type="match status" value="1"/>
</dbReference>
<dbReference type="EMBL" id="OU900095">
    <property type="protein sequence ID" value="CAG9858923.1"/>
    <property type="molecule type" value="Genomic_DNA"/>
</dbReference>
<dbReference type="GO" id="GO:0016020">
    <property type="term" value="C:membrane"/>
    <property type="evidence" value="ECO:0007669"/>
    <property type="project" value="UniProtKB-SubCell"/>
</dbReference>
<gene>
    <name evidence="6" type="ORF">PHYEVI_LOCUS5310</name>
</gene>
<dbReference type="Pfam" id="PF00201">
    <property type="entry name" value="UDPGT"/>
    <property type="match status" value="1"/>
</dbReference>
<dbReference type="AlphaFoldDB" id="A0A9N9TRF0"/>
<comment type="similarity">
    <text evidence="1 4">Belongs to the UDP-glycosyltransferase family.</text>
</comment>
<protein>
    <recommendedName>
        <fullName evidence="5">UDP-glucuronosyltransferase</fullName>
        <ecNumber evidence="5">2.4.1.17</ecNumber>
    </recommendedName>
</protein>
<keyword evidence="3 4" id="KW-0808">Transferase</keyword>
<evidence type="ECO:0000313" key="7">
    <source>
        <dbReference type="Proteomes" id="UP001153712"/>
    </source>
</evidence>
<dbReference type="SUPFAM" id="SSF53756">
    <property type="entry name" value="UDP-Glycosyltransferase/glycogen phosphorylase"/>
    <property type="match status" value="1"/>
</dbReference>
<evidence type="ECO:0000313" key="6">
    <source>
        <dbReference type="EMBL" id="CAG9858923.1"/>
    </source>
</evidence>
<evidence type="ECO:0000256" key="4">
    <source>
        <dbReference type="RuleBase" id="RU003718"/>
    </source>
</evidence>
<keyword evidence="5" id="KW-1133">Transmembrane helix</keyword>
<evidence type="ECO:0000256" key="1">
    <source>
        <dbReference type="ARBA" id="ARBA00009995"/>
    </source>
</evidence>
<keyword evidence="5" id="KW-0472">Membrane</keyword>
<organism evidence="6 7">
    <name type="scientific">Phyllotreta striolata</name>
    <name type="common">Striped flea beetle</name>
    <name type="synonym">Crioceris striolata</name>
    <dbReference type="NCBI Taxonomy" id="444603"/>
    <lineage>
        <taxon>Eukaryota</taxon>
        <taxon>Metazoa</taxon>
        <taxon>Ecdysozoa</taxon>
        <taxon>Arthropoda</taxon>
        <taxon>Hexapoda</taxon>
        <taxon>Insecta</taxon>
        <taxon>Pterygota</taxon>
        <taxon>Neoptera</taxon>
        <taxon>Endopterygota</taxon>
        <taxon>Coleoptera</taxon>
        <taxon>Polyphaga</taxon>
        <taxon>Cucujiformia</taxon>
        <taxon>Chrysomeloidea</taxon>
        <taxon>Chrysomelidae</taxon>
        <taxon>Galerucinae</taxon>
        <taxon>Alticini</taxon>
        <taxon>Phyllotreta</taxon>
    </lineage>
</organism>
<dbReference type="GO" id="GO:0015020">
    <property type="term" value="F:glucuronosyltransferase activity"/>
    <property type="evidence" value="ECO:0007669"/>
    <property type="project" value="UniProtKB-EC"/>
</dbReference>
<comment type="subcellular location">
    <subcellularLocation>
        <location evidence="5">Membrane</location>
        <topology evidence="5">Single-pass membrane protein</topology>
    </subcellularLocation>
</comment>
<dbReference type="InterPro" id="IPR050271">
    <property type="entry name" value="UDP-glycosyltransferase"/>
</dbReference>
<dbReference type="InterPro" id="IPR002213">
    <property type="entry name" value="UDP_glucos_trans"/>
</dbReference>
<dbReference type="PANTHER" id="PTHR48043:SF159">
    <property type="entry name" value="EG:EG0003.4 PROTEIN-RELATED"/>
    <property type="match status" value="1"/>
</dbReference>
<dbReference type="Proteomes" id="UP001153712">
    <property type="component" value="Chromosome 2"/>
</dbReference>
<dbReference type="PROSITE" id="PS00375">
    <property type="entry name" value="UDPGT"/>
    <property type="match status" value="1"/>
</dbReference>
<keyword evidence="5" id="KW-0812">Transmembrane</keyword>
<accession>A0A9N9TRF0</accession>
<keyword evidence="2 4" id="KW-0328">Glycosyltransferase</keyword>